<sequence>MTNNTSFQEFSFYEEIDSNLLEYLFESAWDTLQKKYPTATLDASDCFVITMHDNIFNIDDTEYSGTNFSLGLINGQPAIQNIKTKEVINLSLNKERWYQYS</sequence>
<reference evidence="2" key="2">
    <citation type="submission" date="2023-07" db="EMBL/GenBank/DDBJ databases">
        <title>Identification and characterization of horizontal gene transfer across gut microbiota members of farm animals based on homology search.</title>
        <authorList>
            <person name="Schwarzerova J."/>
            <person name="Nykrynova M."/>
            <person name="Jureckova K."/>
            <person name="Cejkova D."/>
            <person name="Rychlik I."/>
        </authorList>
    </citation>
    <scope>NUCLEOTIDE SEQUENCE [LARGE SCALE GENOMIC DNA]</scope>
    <source>
        <strain evidence="2">ET4</strain>
    </source>
</reference>
<name>A0ABT7U6U1_9BACE</name>
<evidence type="ECO:0000313" key="2">
    <source>
        <dbReference type="Proteomes" id="UP001228403"/>
    </source>
</evidence>
<comment type="caution">
    <text evidence="1">The sequence shown here is derived from an EMBL/GenBank/DDBJ whole genome shotgun (WGS) entry which is preliminary data.</text>
</comment>
<evidence type="ECO:0000313" key="1">
    <source>
        <dbReference type="EMBL" id="MDM8146242.1"/>
    </source>
</evidence>
<gene>
    <name evidence="1" type="ORF">QUW02_09980</name>
</gene>
<protein>
    <submittedName>
        <fullName evidence="1">Uncharacterized protein</fullName>
    </submittedName>
</protein>
<dbReference type="EMBL" id="JAUDCF010000025">
    <property type="protein sequence ID" value="MDM8146242.1"/>
    <property type="molecule type" value="Genomic_DNA"/>
</dbReference>
<accession>A0ABT7U6U1</accession>
<dbReference type="Proteomes" id="UP001228403">
    <property type="component" value="Unassembled WGS sequence"/>
</dbReference>
<proteinExistence type="predicted"/>
<reference evidence="1 2" key="1">
    <citation type="submission" date="2023-06" db="EMBL/GenBank/DDBJ databases">
        <authorList>
            <person name="Zeman M."/>
            <person name="Kubasova T."/>
            <person name="Jahodarova E."/>
            <person name="Nykrynova M."/>
            <person name="Rychlik I."/>
        </authorList>
    </citation>
    <scope>NUCLEOTIDE SEQUENCE [LARGE SCALE GENOMIC DNA]</scope>
    <source>
        <strain evidence="1 2">ET4</strain>
    </source>
</reference>
<keyword evidence="2" id="KW-1185">Reference proteome</keyword>
<organism evidence="1 2">
    <name type="scientific">Bacteroides eggerthii</name>
    <dbReference type="NCBI Taxonomy" id="28111"/>
    <lineage>
        <taxon>Bacteria</taxon>
        <taxon>Pseudomonadati</taxon>
        <taxon>Bacteroidota</taxon>
        <taxon>Bacteroidia</taxon>
        <taxon>Bacteroidales</taxon>
        <taxon>Bacteroidaceae</taxon>
        <taxon>Bacteroides</taxon>
    </lineage>
</organism>